<sequence length="80" mass="8886">MLSQEEIKEFEAVQLFMERAFLVAPKLQPTLENLQLVGAICKKIEGIPLAIELAASRMSILTLEQMEERLASLLTLLTAG</sequence>
<dbReference type="PANTHER" id="PTHR47691">
    <property type="entry name" value="REGULATOR-RELATED"/>
    <property type="match status" value="1"/>
</dbReference>
<reference evidence="1 2" key="1">
    <citation type="submission" date="2018-06" db="EMBL/GenBank/DDBJ databases">
        <authorList>
            <consortium name="Pathogen Informatics"/>
            <person name="Doyle S."/>
        </authorList>
    </citation>
    <scope>NUCLEOTIDE SEQUENCE [LARGE SCALE GENOMIC DNA]</scope>
    <source>
        <strain evidence="1 2">NCTC10343</strain>
    </source>
</reference>
<organism evidence="1 2">
    <name type="scientific">Paenibacillus polymyxa</name>
    <name type="common">Bacillus polymyxa</name>
    <dbReference type="NCBI Taxonomy" id="1406"/>
    <lineage>
        <taxon>Bacteria</taxon>
        <taxon>Bacillati</taxon>
        <taxon>Bacillota</taxon>
        <taxon>Bacilli</taxon>
        <taxon>Bacillales</taxon>
        <taxon>Paenibacillaceae</taxon>
        <taxon>Paenibacillus</taxon>
    </lineage>
</organism>
<protein>
    <submittedName>
        <fullName evidence="1">Regulatory protein LuxR</fullName>
    </submittedName>
</protein>
<evidence type="ECO:0000313" key="2">
    <source>
        <dbReference type="Proteomes" id="UP000254400"/>
    </source>
</evidence>
<dbReference type="EMBL" id="UGSC01000001">
    <property type="protein sequence ID" value="SUA69771.1"/>
    <property type="molecule type" value="Genomic_DNA"/>
</dbReference>
<accession>A0A378XZQ5</accession>
<dbReference type="PANTHER" id="PTHR47691:SF3">
    <property type="entry name" value="HTH-TYPE TRANSCRIPTIONAL REGULATOR RV0890C-RELATED"/>
    <property type="match status" value="1"/>
</dbReference>
<proteinExistence type="predicted"/>
<dbReference type="Proteomes" id="UP000254400">
    <property type="component" value="Unassembled WGS sequence"/>
</dbReference>
<evidence type="ECO:0000313" key="1">
    <source>
        <dbReference type="EMBL" id="SUA69771.1"/>
    </source>
</evidence>
<dbReference type="AlphaFoldDB" id="A0A378XZQ5"/>
<gene>
    <name evidence="1" type="ORF">NCTC10343_02637</name>
</gene>
<dbReference type="RefSeq" id="WP_019687305.1">
    <property type="nucleotide sequence ID" value="NZ_CP036496.1"/>
</dbReference>
<name>A0A378XZQ5_PAEPO</name>
<dbReference type="GeneID" id="93346028"/>